<evidence type="ECO:0000256" key="3">
    <source>
        <dbReference type="ARBA" id="ARBA00004831"/>
    </source>
</evidence>
<dbReference type="NCBIfam" id="TIGR03383">
    <property type="entry name" value="urate_oxi"/>
    <property type="match status" value="1"/>
</dbReference>
<sequence>MSKFGALADNSLSIMAKKSLCLNRQPEILEDGNRRGQRKGNFSVLGNGRDIPEDLIRWEGLQPNPSASRDDGREKYEIGAYGYGKNNVKLLYVKREDKYHHEIREYEVDVHLRLGSQKDYLEGDNRDIIATDSQKNTVYLLAKKYGVKSPEEFGILLCAHFLYTYKHVEEVHINVEEYPWMRHQVDGVPHNHAFLFNPTVTRYCQVTQLRNDSPRIRGGLKDLRVLKTTQSSFTDFIQDDYRTLPDANDRIFSTIVTASWDFSTAAGVDFDKVWQTVRNCILENFAGPPSTGIYSPSVQNTLYLAEKCVLDKIEQIYSIEMRMPNKHYFDLDLSKFSKIVDGENKEVYLPADKPSGIIYAQLNRKDITSRL</sequence>
<dbReference type="Pfam" id="PF01014">
    <property type="entry name" value="Uricase"/>
    <property type="match status" value="2"/>
</dbReference>
<comment type="similarity">
    <text evidence="4">Belongs to the uricase family.</text>
</comment>
<gene>
    <name evidence="12" type="ORF">HCN44_010237</name>
</gene>
<dbReference type="Gene3D" id="3.10.270.10">
    <property type="entry name" value="Urate Oxidase"/>
    <property type="match status" value="1"/>
</dbReference>
<comment type="function">
    <text evidence="1">Catalyzes the oxidation of uric acid to 5-hydroxyisourate, which is further processed to form (S)-allantoin.</text>
</comment>
<reference evidence="12 13" key="1">
    <citation type="submission" date="2020-08" db="EMBL/GenBank/DDBJ databases">
        <title>Aphidius gifuensis genome sequencing and assembly.</title>
        <authorList>
            <person name="Du Z."/>
        </authorList>
    </citation>
    <scope>NUCLEOTIDE SEQUENCE [LARGE SCALE GENOMIC DNA]</scope>
    <source>
        <strain evidence="12">YNYX2018</strain>
        <tissue evidence="12">Adults</tissue>
    </source>
</reference>
<evidence type="ECO:0000256" key="10">
    <source>
        <dbReference type="ARBA" id="ARBA00031317"/>
    </source>
</evidence>
<accession>A0A834XW10</accession>
<comment type="catalytic activity">
    <reaction evidence="11">
        <text>urate + O2 + H2O = 5-hydroxyisourate + H2O2</text>
        <dbReference type="Rhea" id="RHEA:21368"/>
        <dbReference type="ChEBI" id="CHEBI:15377"/>
        <dbReference type="ChEBI" id="CHEBI:15379"/>
        <dbReference type="ChEBI" id="CHEBI:16240"/>
        <dbReference type="ChEBI" id="CHEBI:17775"/>
        <dbReference type="ChEBI" id="CHEBI:18072"/>
        <dbReference type="EC" id="1.7.3.3"/>
    </reaction>
</comment>
<dbReference type="PRINTS" id="PR00093">
    <property type="entry name" value="URICASE"/>
</dbReference>
<organism evidence="12 13">
    <name type="scientific">Aphidius gifuensis</name>
    <name type="common">Parasitoid wasp</name>
    <dbReference type="NCBI Taxonomy" id="684658"/>
    <lineage>
        <taxon>Eukaryota</taxon>
        <taxon>Metazoa</taxon>
        <taxon>Ecdysozoa</taxon>
        <taxon>Arthropoda</taxon>
        <taxon>Hexapoda</taxon>
        <taxon>Insecta</taxon>
        <taxon>Pterygota</taxon>
        <taxon>Neoptera</taxon>
        <taxon>Endopterygota</taxon>
        <taxon>Hymenoptera</taxon>
        <taxon>Apocrita</taxon>
        <taxon>Ichneumonoidea</taxon>
        <taxon>Braconidae</taxon>
        <taxon>Aphidiinae</taxon>
        <taxon>Aphidius</taxon>
    </lineage>
</organism>
<dbReference type="GO" id="GO:0019628">
    <property type="term" value="P:urate catabolic process"/>
    <property type="evidence" value="ECO:0007669"/>
    <property type="project" value="UniProtKB-UniPathway"/>
</dbReference>
<keyword evidence="13" id="KW-1185">Reference proteome</keyword>
<evidence type="ECO:0000256" key="5">
    <source>
        <dbReference type="ARBA" id="ARBA00012598"/>
    </source>
</evidence>
<comment type="subcellular location">
    <subcellularLocation>
        <location evidence="2">Peroxisome</location>
    </subcellularLocation>
</comment>
<dbReference type="PANTHER" id="PTHR42874:SF1">
    <property type="entry name" value="URICASE"/>
    <property type="match status" value="1"/>
</dbReference>
<evidence type="ECO:0000256" key="8">
    <source>
        <dbReference type="ARBA" id="ARBA00023002"/>
    </source>
</evidence>
<dbReference type="OrthoDB" id="9992118at2759"/>
<dbReference type="EMBL" id="JACMRX010000003">
    <property type="protein sequence ID" value="KAF7993642.1"/>
    <property type="molecule type" value="Genomic_DNA"/>
</dbReference>
<dbReference type="InterPro" id="IPR019842">
    <property type="entry name" value="Uricase_CS"/>
</dbReference>
<evidence type="ECO:0000256" key="11">
    <source>
        <dbReference type="ARBA" id="ARBA00048818"/>
    </source>
</evidence>
<keyword evidence="9" id="KW-0576">Peroxisome</keyword>
<dbReference type="AlphaFoldDB" id="A0A834XW10"/>
<evidence type="ECO:0000256" key="9">
    <source>
        <dbReference type="ARBA" id="ARBA00023140"/>
    </source>
</evidence>
<evidence type="ECO:0000256" key="6">
    <source>
        <dbReference type="ARBA" id="ARBA00017098"/>
    </source>
</evidence>
<keyword evidence="8" id="KW-0560">Oxidoreductase</keyword>
<dbReference type="GO" id="GO:0005777">
    <property type="term" value="C:peroxisome"/>
    <property type="evidence" value="ECO:0007669"/>
    <property type="project" value="UniProtKB-SubCell"/>
</dbReference>
<dbReference type="FunFam" id="3.10.270.10:FF:000002">
    <property type="entry name" value="Uricase"/>
    <property type="match status" value="1"/>
</dbReference>
<proteinExistence type="inferred from homology"/>
<dbReference type="Proteomes" id="UP000639338">
    <property type="component" value="Unassembled WGS sequence"/>
</dbReference>
<comment type="caution">
    <text evidence="12">The sequence shown here is derived from an EMBL/GenBank/DDBJ whole genome shotgun (WGS) entry which is preliminary data.</text>
</comment>
<evidence type="ECO:0000313" key="13">
    <source>
        <dbReference type="Proteomes" id="UP000639338"/>
    </source>
</evidence>
<protein>
    <recommendedName>
        <fullName evidence="6">Uricase</fullName>
        <ecNumber evidence="5">1.7.3.3</ecNumber>
    </recommendedName>
    <alternativeName>
        <fullName evidence="10">Urate oxidase</fullName>
    </alternativeName>
</protein>
<evidence type="ECO:0000256" key="7">
    <source>
        <dbReference type="ARBA" id="ARBA00022631"/>
    </source>
</evidence>
<dbReference type="GO" id="GO:0004846">
    <property type="term" value="F:urate oxidase activity"/>
    <property type="evidence" value="ECO:0007669"/>
    <property type="project" value="UniProtKB-EC"/>
</dbReference>
<name>A0A834XW10_APHGI</name>
<evidence type="ECO:0000256" key="1">
    <source>
        <dbReference type="ARBA" id="ARBA00003860"/>
    </source>
</evidence>
<dbReference type="GO" id="GO:0006145">
    <property type="term" value="P:purine nucleobase catabolic process"/>
    <property type="evidence" value="ECO:0007669"/>
    <property type="project" value="TreeGrafter"/>
</dbReference>
<evidence type="ECO:0000256" key="4">
    <source>
        <dbReference type="ARBA" id="ARBA00009760"/>
    </source>
</evidence>
<evidence type="ECO:0000313" key="12">
    <source>
        <dbReference type="EMBL" id="KAF7993642.1"/>
    </source>
</evidence>
<dbReference type="PROSITE" id="PS00366">
    <property type="entry name" value="URICASE"/>
    <property type="match status" value="1"/>
</dbReference>
<dbReference type="SUPFAM" id="SSF55620">
    <property type="entry name" value="Tetrahydrobiopterin biosynthesis enzymes-like"/>
    <property type="match status" value="2"/>
</dbReference>
<keyword evidence="7" id="KW-0659">Purine metabolism</keyword>
<dbReference type="UniPathway" id="UPA00394">
    <property type="reaction ID" value="UER00650"/>
</dbReference>
<evidence type="ECO:0000256" key="2">
    <source>
        <dbReference type="ARBA" id="ARBA00004275"/>
    </source>
</evidence>
<dbReference type="InterPro" id="IPR002042">
    <property type="entry name" value="Uricase"/>
</dbReference>
<dbReference type="EC" id="1.7.3.3" evidence="5"/>
<dbReference type="PANTHER" id="PTHR42874">
    <property type="entry name" value="URICASE"/>
    <property type="match status" value="1"/>
</dbReference>
<comment type="pathway">
    <text evidence="3">Purine metabolism; urate degradation; (S)-allantoin from urate: step 1/3.</text>
</comment>